<evidence type="ECO:0000256" key="2">
    <source>
        <dbReference type="SAM" id="SignalP"/>
    </source>
</evidence>
<dbReference type="Gene3D" id="3.40.190.10">
    <property type="entry name" value="Periplasmic binding protein-like II"/>
    <property type="match status" value="1"/>
</dbReference>
<dbReference type="CDD" id="cd07012">
    <property type="entry name" value="PBP2_Bug_TTT"/>
    <property type="match status" value="1"/>
</dbReference>
<feature type="signal peptide" evidence="2">
    <location>
        <begin position="1"/>
        <end position="32"/>
    </location>
</feature>
<dbReference type="Gene3D" id="3.40.190.150">
    <property type="entry name" value="Bordetella uptake gene, domain 1"/>
    <property type="match status" value="1"/>
</dbReference>
<comment type="similarity">
    <text evidence="1">Belongs to the UPF0065 (bug) family.</text>
</comment>
<dbReference type="InterPro" id="IPR005064">
    <property type="entry name" value="BUG"/>
</dbReference>
<dbReference type="Proteomes" id="UP000214603">
    <property type="component" value="Unassembled WGS sequence"/>
</dbReference>
<keyword evidence="4" id="KW-1185">Reference proteome</keyword>
<dbReference type="EMBL" id="NJIH01000003">
    <property type="protein sequence ID" value="OWT64018.1"/>
    <property type="molecule type" value="Genomic_DNA"/>
</dbReference>
<dbReference type="Pfam" id="PF03401">
    <property type="entry name" value="TctC"/>
    <property type="match status" value="1"/>
</dbReference>
<evidence type="ECO:0000256" key="1">
    <source>
        <dbReference type="ARBA" id="ARBA00006987"/>
    </source>
</evidence>
<evidence type="ECO:0000313" key="3">
    <source>
        <dbReference type="EMBL" id="OWT64018.1"/>
    </source>
</evidence>
<sequence>MVRRYSRVVRATLALALAAGACLLSPLSAASAAETYPSAGPVTLIVPYPAGGPSDTTARIFADPIGKTLHQKVIVDNIGGATGTIAANRVLNAKADGYLFFQGSPNELILPTLVNKAVTFKPEDFDMVQPIARATIVLVARSNLGVDSLDDFIRLARKRKDAPLSFGSVGMGSMYHLITERMAKEMGFKVQHVPYRGSSPALIDLAGGRIDFAVLPFQTSMLSLQHEGRLKIISTLGSKAPPALNEIPKVTDSKLLKNFDYGITGAYFVKKGTPQKTMDALHQAIDYALQQPAVRQSMEEEGRSVFDPMSADASRAYWKKEIQDLRGLVEIVGYQAQ</sequence>
<dbReference type="SUPFAM" id="SSF53850">
    <property type="entry name" value="Periplasmic binding protein-like II"/>
    <property type="match status" value="1"/>
</dbReference>
<accession>A0A225MS16</accession>
<dbReference type="OrthoDB" id="8678477at2"/>
<feature type="chain" id="PRO_5012149444" evidence="2">
    <location>
        <begin position="33"/>
        <end position="337"/>
    </location>
</feature>
<comment type="caution">
    <text evidence="3">The sequence shown here is derived from an EMBL/GenBank/DDBJ whole genome shotgun (WGS) entry which is preliminary data.</text>
</comment>
<name>A0A225MS16_9BURK</name>
<keyword evidence="2" id="KW-0732">Signal</keyword>
<reference evidence="4" key="1">
    <citation type="submission" date="2017-06" db="EMBL/GenBank/DDBJ databases">
        <title>Herbaspirillum phytohormonus sp. nov., isolated from the root nodule of Robinia pseudoacacia in lead-zinc mine.</title>
        <authorList>
            <person name="Fan M."/>
            <person name="Lin Y."/>
        </authorList>
    </citation>
    <scope>NUCLEOTIDE SEQUENCE [LARGE SCALE GENOMIC DNA]</scope>
    <source>
        <strain evidence="4">SC-089</strain>
    </source>
</reference>
<evidence type="ECO:0000313" key="4">
    <source>
        <dbReference type="Proteomes" id="UP000214603"/>
    </source>
</evidence>
<dbReference type="PROSITE" id="PS51257">
    <property type="entry name" value="PROKAR_LIPOPROTEIN"/>
    <property type="match status" value="1"/>
</dbReference>
<proteinExistence type="inferred from homology"/>
<organism evidence="3 4">
    <name type="scientific">Candidimonas nitroreducens</name>
    <dbReference type="NCBI Taxonomy" id="683354"/>
    <lineage>
        <taxon>Bacteria</taxon>
        <taxon>Pseudomonadati</taxon>
        <taxon>Pseudomonadota</taxon>
        <taxon>Betaproteobacteria</taxon>
        <taxon>Burkholderiales</taxon>
        <taxon>Alcaligenaceae</taxon>
        <taxon>Candidimonas</taxon>
    </lineage>
</organism>
<protein>
    <submittedName>
        <fullName evidence="3">ABC transporter substrate-binding protein</fullName>
    </submittedName>
</protein>
<dbReference type="AlphaFoldDB" id="A0A225MS16"/>
<gene>
    <name evidence="3" type="ORF">CEY11_06905</name>
</gene>
<dbReference type="PANTHER" id="PTHR42928:SF5">
    <property type="entry name" value="BLR1237 PROTEIN"/>
    <property type="match status" value="1"/>
</dbReference>
<dbReference type="InterPro" id="IPR042100">
    <property type="entry name" value="Bug_dom1"/>
</dbReference>
<dbReference type="RefSeq" id="WP_088602598.1">
    <property type="nucleotide sequence ID" value="NZ_NJIH01000003.1"/>
</dbReference>
<dbReference type="PANTHER" id="PTHR42928">
    <property type="entry name" value="TRICARBOXYLATE-BINDING PROTEIN"/>
    <property type="match status" value="1"/>
</dbReference>